<name>A0A413VJW9_9BACE</name>
<evidence type="ECO:0000313" key="3">
    <source>
        <dbReference type="Proteomes" id="UP000284379"/>
    </source>
</evidence>
<gene>
    <name evidence="2" type="ORF">DW888_14565</name>
</gene>
<evidence type="ECO:0000313" key="2">
    <source>
        <dbReference type="EMBL" id="RHB33885.1"/>
    </source>
</evidence>
<feature type="chain" id="PRO_5019208572" description="Glycosyl hydrolase family 95 N-terminal domain-containing protein" evidence="1">
    <location>
        <begin position="22"/>
        <end position="165"/>
    </location>
</feature>
<sequence length="165" mass="18369">MRKTHYLIVGILSLISISTHAIDSQKIAAKHPIIADKPVPGFFEGALLGNGALGVVVTTRPDAICLHFGHNNVWDIRIAENNKEKIGTFDEIFTKAQTTLTGLPFIYHSNEFSEYLKLTAENYQKPYPRPFPCGIPLLGDATFTSLCAKYSFQKEELSIVNFQLV</sequence>
<reference evidence="2 3" key="1">
    <citation type="submission" date="2018-08" db="EMBL/GenBank/DDBJ databases">
        <title>A genome reference for cultivated species of the human gut microbiota.</title>
        <authorList>
            <person name="Zou Y."/>
            <person name="Xue W."/>
            <person name="Luo G."/>
        </authorList>
    </citation>
    <scope>NUCLEOTIDE SEQUENCE [LARGE SCALE GENOMIC DNA]</scope>
    <source>
        <strain evidence="2 3">AM40-30BH</strain>
    </source>
</reference>
<protein>
    <recommendedName>
        <fullName evidence="4">Glycosyl hydrolase family 95 N-terminal domain-containing protein</fullName>
    </recommendedName>
</protein>
<accession>A0A413VJW9</accession>
<keyword evidence="1" id="KW-0732">Signal</keyword>
<dbReference type="AlphaFoldDB" id="A0A413VJW9"/>
<dbReference type="EMBL" id="QSGO01000012">
    <property type="protein sequence ID" value="RHB33885.1"/>
    <property type="molecule type" value="Genomic_DNA"/>
</dbReference>
<comment type="caution">
    <text evidence="2">The sequence shown here is derived from an EMBL/GenBank/DDBJ whole genome shotgun (WGS) entry which is preliminary data.</text>
</comment>
<evidence type="ECO:0008006" key="4">
    <source>
        <dbReference type="Google" id="ProtNLM"/>
    </source>
</evidence>
<proteinExistence type="predicted"/>
<dbReference type="RefSeq" id="WP_007487012.1">
    <property type="nucleotide sequence ID" value="NZ_CABJFV010000012.1"/>
</dbReference>
<feature type="signal peptide" evidence="1">
    <location>
        <begin position="1"/>
        <end position="21"/>
    </location>
</feature>
<dbReference type="Proteomes" id="UP000284379">
    <property type="component" value="Unassembled WGS sequence"/>
</dbReference>
<organism evidence="2 3">
    <name type="scientific">Bacteroides nordii</name>
    <dbReference type="NCBI Taxonomy" id="291645"/>
    <lineage>
        <taxon>Bacteria</taxon>
        <taxon>Pseudomonadati</taxon>
        <taxon>Bacteroidota</taxon>
        <taxon>Bacteroidia</taxon>
        <taxon>Bacteroidales</taxon>
        <taxon>Bacteroidaceae</taxon>
        <taxon>Bacteroides</taxon>
    </lineage>
</organism>
<evidence type="ECO:0000256" key="1">
    <source>
        <dbReference type="SAM" id="SignalP"/>
    </source>
</evidence>